<name>A0A1H0ZPX0_9BURK</name>
<reference evidence="3" key="1">
    <citation type="submission" date="2016-10" db="EMBL/GenBank/DDBJ databases">
        <authorList>
            <person name="Varghese N."/>
            <person name="Submissions S."/>
        </authorList>
    </citation>
    <scope>NUCLEOTIDE SEQUENCE [LARGE SCALE GENOMIC DNA]</scope>
    <source>
        <strain evidence="3">DUS833</strain>
    </source>
</reference>
<feature type="compositionally biased region" description="Pro residues" evidence="1">
    <location>
        <begin position="11"/>
        <end position="23"/>
    </location>
</feature>
<evidence type="ECO:0000313" key="2">
    <source>
        <dbReference type="EMBL" id="SDQ29424.1"/>
    </source>
</evidence>
<feature type="region of interest" description="Disordered" evidence="1">
    <location>
        <begin position="1"/>
        <end position="43"/>
    </location>
</feature>
<dbReference type="Proteomes" id="UP000199365">
    <property type="component" value="Unassembled WGS sequence"/>
</dbReference>
<protein>
    <submittedName>
        <fullName evidence="2">Uncharacterized protein</fullName>
    </submittedName>
</protein>
<sequence length="70" mass="6729">MGGATSIAAPKPTPAAPPPPPQVQQPAESTAASQAEAQAANRAGVGATIKTSAQGVQHQATIGTTSLIGD</sequence>
<proteinExistence type="predicted"/>
<organism evidence="2 3">
    <name type="scientific">Paraburkholderia tuberum</name>
    <dbReference type="NCBI Taxonomy" id="157910"/>
    <lineage>
        <taxon>Bacteria</taxon>
        <taxon>Pseudomonadati</taxon>
        <taxon>Pseudomonadota</taxon>
        <taxon>Betaproteobacteria</taxon>
        <taxon>Burkholderiales</taxon>
        <taxon>Burkholderiaceae</taxon>
        <taxon>Paraburkholderia</taxon>
    </lineage>
</organism>
<evidence type="ECO:0000313" key="3">
    <source>
        <dbReference type="Proteomes" id="UP000199365"/>
    </source>
</evidence>
<dbReference type="EMBL" id="FNKX01000001">
    <property type="protein sequence ID" value="SDQ29424.1"/>
    <property type="molecule type" value="Genomic_DNA"/>
</dbReference>
<dbReference type="AlphaFoldDB" id="A0A1H0ZPX0"/>
<keyword evidence="3" id="KW-1185">Reference proteome</keyword>
<feature type="compositionally biased region" description="Low complexity" evidence="1">
    <location>
        <begin position="24"/>
        <end position="43"/>
    </location>
</feature>
<gene>
    <name evidence="2" type="ORF">SAMN05445850_0152</name>
</gene>
<accession>A0A1H0ZPX0</accession>
<evidence type="ECO:0000256" key="1">
    <source>
        <dbReference type="SAM" id="MobiDB-lite"/>
    </source>
</evidence>
<dbReference type="RefSeq" id="WP_090800679.1">
    <property type="nucleotide sequence ID" value="NZ_FNKX01000001.1"/>
</dbReference>
<dbReference type="STRING" id="157910.SAMN05445850_0152"/>
<feature type="region of interest" description="Disordered" evidence="1">
    <location>
        <begin position="51"/>
        <end position="70"/>
    </location>
</feature>